<keyword evidence="2" id="KW-0805">Transcription regulation</keyword>
<dbReference type="Gene3D" id="1.10.10.10">
    <property type="entry name" value="Winged helix-like DNA-binding domain superfamily/Winged helix DNA-binding domain"/>
    <property type="match status" value="1"/>
</dbReference>
<feature type="region of interest" description="Disordered" evidence="5">
    <location>
        <begin position="389"/>
        <end position="420"/>
    </location>
</feature>
<evidence type="ECO:0000256" key="3">
    <source>
        <dbReference type="ARBA" id="ARBA00023082"/>
    </source>
</evidence>
<accession>A0ABQ6K3X5</accession>
<name>A0ABQ6K3X5_9MICO</name>
<organism evidence="9 10">
    <name type="scientific">Pseudolysinimonas kribbensis</name>
    <dbReference type="NCBI Taxonomy" id="433641"/>
    <lineage>
        <taxon>Bacteria</taxon>
        <taxon>Bacillati</taxon>
        <taxon>Actinomycetota</taxon>
        <taxon>Actinomycetes</taxon>
        <taxon>Micrococcales</taxon>
        <taxon>Microbacteriaceae</taxon>
        <taxon>Pseudolysinimonas</taxon>
    </lineage>
</organism>
<dbReference type="Pfam" id="PF04542">
    <property type="entry name" value="Sigma70_r2"/>
    <property type="match status" value="1"/>
</dbReference>
<dbReference type="Proteomes" id="UP001157034">
    <property type="component" value="Unassembled WGS sequence"/>
</dbReference>
<feature type="domain" description="RNA polymerase sigma factor 70 region 4 type 2" evidence="7">
    <location>
        <begin position="109"/>
        <end position="157"/>
    </location>
</feature>
<dbReference type="InterPro" id="IPR013325">
    <property type="entry name" value="RNA_pol_sigma_r2"/>
</dbReference>
<sequence length="420" mass="44323">MPTDDTLIAATVRAAVPLVVAALARRYGNLADSEDAVQEALAEAAVAWSRTGLPDDPRAWLLTVARRRYIDAVRSDAARRDREERDAALDLRDEGAASARDDSLALFALCCHPALEPTTQVALTLRTVGGLTTAQIASAFYATEAAMTRRLSRAKRTIDDAGRRFGSLDAAELAARADAVRSTLYLMFTQGHAPSDGELPVHAELTAEAIRLTRMLHDALPADTQTTALLALLLLTDARTPARTDADGLPVPLALQDRGLWRDDQLVEGRALAAAALADGVATPMHVQAALAAVHAAASTAADTDWPQLVGLYDVLVRLQPGPASWLGRAAAIGMARGPLAGLAELAELERDERLAGGHRLPSVRAGLLERAGATAAARAAYALAASRASNSSERRWLATQAERLTDPSTDRPTPGEGAS</sequence>
<dbReference type="InterPro" id="IPR007627">
    <property type="entry name" value="RNA_pol_sigma70_r2"/>
</dbReference>
<evidence type="ECO:0000256" key="1">
    <source>
        <dbReference type="ARBA" id="ARBA00010641"/>
    </source>
</evidence>
<comment type="similarity">
    <text evidence="1">Belongs to the sigma-70 factor family. ECF subfamily.</text>
</comment>
<dbReference type="Pfam" id="PF08281">
    <property type="entry name" value="Sigma70_r4_2"/>
    <property type="match status" value="1"/>
</dbReference>
<evidence type="ECO:0000259" key="7">
    <source>
        <dbReference type="Pfam" id="PF08281"/>
    </source>
</evidence>
<keyword evidence="4" id="KW-0804">Transcription</keyword>
<evidence type="ECO:0000256" key="5">
    <source>
        <dbReference type="SAM" id="MobiDB-lite"/>
    </source>
</evidence>
<dbReference type="NCBIfam" id="TIGR02937">
    <property type="entry name" value="sigma70-ECF"/>
    <property type="match status" value="1"/>
</dbReference>
<evidence type="ECO:0000313" key="10">
    <source>
        <dbReference type="Proteomes" id="UP001157034"/>
    </source>
</evidence>
<feature type="domain" description="RNA polymerase sigma-70 region 2" evidence="6">
    <location>
        <begin position="12"/>
        <end position="77"/>
    </location>
</feature>
<dbReference type="PANTHER" id="PTHR47756:SF2">
    <property type="entry name" value="BLL6612 PROTEIN"/>
    <property type="match status" value="1"/>
</dbReference>
<gene>
    <name evidence="9" type="primary">rpoE_2</name>
    <name evidence="9" type="ORF">GCM10025881_21300</name>
</gene>
<dbReference type="RefSeq" id="WP_284254087.1">
    <property type="nucleotide sequence ID" value="NZ_BAAAQO010000002.1"/>
</dbReference>
<evidence type="ECO:0000259" key="8">
    <source>
        <dbReference type="Pfam" id="PF20239"/>
    </source>
</evidence>
<feature type="domain" description="DUF6596" evidence="8">
    <location>
        <begin position="176"/>
        <end position="276"/>
    </location>
</feature>
<protein>
    <submittedName>
        <fullName evidence="9">RNA polymerase sigma24 factor</fullName>
    </submittedName>
</protein>
<dbReference type="InterPro" id="IPR013249">
    <property type="entry name" value="RNA_pol_sigma70_r4_t2"/>
</dbReference>
<dbReference type="InterPro" id="IPR036388">
    <property type="entry name" value="WH-like_DNA-bd_sf"/>
</dbReference>
<dbReference type="Gene3D" id="1.10.1740.10">
    <property type="match status" value="1"/>
</dbReference>
<evidence type="ECO:0000313" key="9">
    <source>
        <dbReference type="EMBL" id="GMA95306.1"/>
    </source>
</evidence>
<evidence type="ECO:0000256" key="2">
    <source>
        <dbReference type="ARBA" id="ARBA00023015"/>
    </source>
</evidence>
<comment type="caution">
    <text evidence="9">The sequence shown here is derived from an EMBL/GenBank/DDBJ whole genome shotgun (WGS) entry which is preliminary data.</text>
</comment>
<dbReference type="SUPFAM" id="SSF88659">
    <property type="entry name" value="Sigma3 and sigma4 domains of RNA polymerase sigma factors"/>
    <property type="match status" value="1"/>
</dbReference>
<dbReference type="EMBL" id="BSVB01000001">
    <property type="protein sequence ID" value="GMA95306.1"/>
    <property type="molecule type" value="Genomic_DNA"/>
</dbReference>
<dbReference type="InterPro" id="IPR013324">
    <property type="entry name" value="RNA_pol_sigma_r3/r4-like"/>
</dbReference>
<dbReference type="Pfam" id="PF20239">
    <property type="entry name" value="DUF6596"/>
    <property type="match status" value="1"/>
</dbReference>
<evidence type="ECO:0000259" key="6">
    <source>
        <dbReference type="Pfam" id="PF04542"/>
    </source>
</evidence>
<keyword evidence="3" id="KW-0731">Sigma factor</keyword>
<reference evidence="10" key="1">
    <citation type="journal article" date="2019" name="Int. J. Syst. Evol. Microbiol.">
        <title>The Global Catalogue of Microorganisms (GCM) 10K type strain sequencing project: providing services to taxonomists for standard genome sequencing and annotation.</title>
        <authorList>
            <consortium name="The Broad Institute Genomics Platform"/>
            <consortium name="The Broad Institute Genome Sequencing Center for Infectious Disease"/>
            <person name="Wu L."/>
            <person name="Ma J."/>
        </authorList>
    </citation>
    <scope>NUCLEOTIDE SEQUENCE [LARGE SCALE GENOMIC DNA]</scope>
    <source>
        <strain evidence="10">NBRC 108894</strain>
    </source>
</reference>
<dbReference type="PANTHER" id="PTHR47756">
    <property type="entry name" value="BLL6612 PROTEIN-RELATED"/>
    <property type="match status" value="1"/>
</dbReference>
<evidence type="ECO:0000256" key="4">
    <source>
        <dbReference type="ARBA" id="ARBA00023163"/>
    </source>
</evidence>
<dbReference type="InterPro" id="IPR014284">
    <property type="entry name" value="RNA_pol_sigma-70_dom"/>
</dbReference>
<proteinExistence type="inferred from homology"/>
<dbReference type="InterPro" id="IPR046531">
    <property type="entry name" value="DUF6596"/>
</dbReference>
<dbReference type="SUPFAM" id="SSF88946">
    <property type="entry name" value="Sigma2 domain of RNA polymerase sigma factors"/>
    <property type="match status" value="1"/>
</dbReference>
<keyword evidence="10" id="KW-1185">Reference proteome</keyword>